<evidence type="ECO:0000313" key="11">
    <source>
        <dbReference type="Proteomes" id="UP001465976"/>
    </source>
</evidence>
<evidence type="ECO:0000256" key="7">
    <source>
        <dbReference type="SAM" id="MobiDB-lite"/>
    </source>
</evidence>
<dbReference type="InterPro" id="IPR011701">
    <property type="entry name" value="MFS"/>
</dbReference>
<dbReference type="InterPro" id="IPR036259">
    <property type="entry name" value="MFS_trans_sf"/>
</dbReference>
<feature type="transmembrane region" description="Helical" evidence="8">
    <location>
        <begin position="221"/>
        <end position="243"/>
    </location>
</feature>
<evidence type="ECO:0000256" key="2">
    <source>
        <dbReference type="ARBA" id="ARBA00008335"/>
    </source>
</evidence>
<gene>
    <name evidence="10" type="ORF">V5O48_011784</name>
</gene>
<feature type="transmembrane region" description="Helical" evidence="8">
    <location>
        <begin position="370"/>
        <end position="387"/>
    </location>
</feature>
<evidence type="ECO:0000256" key="3">
    <source>
        <dbReference type="ARBA" id="ARBA00022448"/>
    </source>
</evidence>
<comment type="similarity">
    <text evidence="2">Belongs to the major facilitator superfamily.</text>
</comment>
<dbReference type="InterPro" id="IPR020846">
    <property type="entry name" value="MFS_dom"/>
</dbReference>
<feature type="transmembrane region" description="Helical" evidence="8">
    <location>
        <begin position="434"/>
        <end position="456"/>
    </location>
</feature>
<feature type="region of interest" description="Disordered" evidence="7">
    <location>
        <begin position="1"/>
        <end position="21"/>
    </location>
</feature>
<dbReference type="Gene3D" id="1.20.1250.20">
    <property type="entry name" value="MFS general substrate transporter like domains"/>
    <property type="match status" value="2"/>
</dbReference>
<feature type="transmembrane region" description="Helical" evidence="8">
    <location>
        <begin position="399"/>
        <end position="422"/>
    </location>
</feature>
<comment type="subcellular location">
    <subcellularLocation>
        <location evidence="1">Endomembrane system</location>
        <topology evidence="1">Multi-pass membrane protein</topology>
    </subcellularLocation>
</comment>
<feature type="transmembrane region" description="Helical" evidence="8">
    <location>
        <begin position="319"/>
        <end position="338"/>
    </location>
</feature>
<sequence length="462" mass="49650">MTESIKLEAIHPNNDPKGSSVRHVVHQKSTSSLAERNGAPLPEVQEDARPVANLDSSFTQTKSQTIKAHVQMMVLSWTMFLVGWNDGTTGPLLPKMQEVYHTSDTIVSLVFIFACVGFVSGACLNVIISDKLGFGKVLVLGSTLQIIAYAIQSAAPPFPAFVLGYTINGVGIALQDAQANSFAASLLKNTEAKMGLLHAIYGLGAFGAPLVATQFSQLDRWSFYYLISLGMALINTALLVTVFRFKTQDYCLEQIGQPVVQDANGAPSQASFKTILGQRSVHLMAFFLLVYVGIEVTIGGWIVTFIIRERHGGTDAGYISSGFFGGLALGRVALLWFNSLVGERYATFIYAALAIGLEFIVWFVPSLVGGAVAVSIVGFFLGPIYPITMNHAGRVLPRWLLAGAIGWIAGFGQAGSAVFPFMTGALAGKFGIESLQPLLIAMMVAMTILWGVINVAGRRRKD</sequence>
<dbReference type="Pfam" id="PF07690">
    <property type="entry name" value="MFS_1"/>
    <property type="match status" value="1"/>
</dbReference>
<keyword evidence="3" id="KW-0813">Transport</keyword>
<name>A0ABR3F504_9AGAR</name>
<dbReference type="InterPro" id="IPR051788">
    <property type="entry name" value="MFS_Transporter"/>
</dbReference>
<feature type="transmembrane region" description="Helical" evidence="8">
    <location>
        <begin position="345"/>
        <end position="364"/>
    </location>
</feature>
<dbReference type="SUPFAM" id="SSF103473">
    <property type="entry name" value="MFS general substrate transporter"/>
    <property type="match status" value="1"/>
</dbReference>
<keyword evidence="4 8" id="KW-0812">Transmembrane</keyword>
<accession>A0ABR3F504</accession>
<dbReference type="PANTHER" id="PTHR23514:SF3">
    <property type="entry name" value="BYPASS OF STOP CODON PROTEIN 6"/>
    <property type="match status" value="1"/>
</dbReference>
<dbReference type="EMBL" id="JBAHYK010000979">
    <property type="protein sequence ID" value="KAL0570179.1"/>
    <property type="molecule type" value="Genomic_DNA"/>
</dbReference>
<organism evidence="10 11">
    <name type="scientific">Marasmius crinis-equi</name>
    <dbReference type="NCBI Taxonomy" id="585013"/>
    <lineage>
        <taxon>Eukaryota</taxon>
        <taxon>Fungi</taxon>
        <taxon>Dikarya</taxon>
        <taxon>Basidiomycota</taxon>
        <taxon>Agaricomycotina</taxon>
        <taxon>Agaricomycetes</taxon>
        <taxon>Agaricomycetidae</taxon>
        <taxon>Agaricales</taxon>
        <taxon>Marasmiineae</taxon>
        <taxon>Marasmiaceae</taxon>
        <taxon>Marasmius</taxon>
    </lineage>
</organism>
<feature type="transmembrane region" description="Helical" evidence="8">
    <location>
        <begin position="195"/>
        <end position="215"/>
    </location>
</feature>
<keyword evidence="6 8" id="KW-0472">Membrane</keyword>
<protein>
    <recommendedName>
        <fullName evidence="9">Major facilitator superfamily (MFS) profile domain-containing protein</fullName>
    </recommendedName>
</protein>
<evidence type="ECO:0000256" key="5">
    <source>
        <dbReference type="ARBA" id="ARBA00022989"/>
    </source>
</evidence>
<evidence type="ECO:0000256" key="6">
    <source>
        <dbReference type="ARBA" id="ARBA00023136"/>
    </source>
</evidence>
<evidence type="ECO:0000256" key="4">
    <source>
        <dbReference type="ARBA" id="ARBA00022692"/>
    </source>
</evidence>
<evidence type="ECO:0000256" key="1">
    <source>
        <dbReference type="ARBA" id="ARBA00004127"/>
    </source>
</evidence>
<feature type="domain" description="Major facilitator superfamily (MFS) profile" evidence="9">
    <location>
        <begin position="71"/>
        <end position="459"/>
    </location>
</feature>
<feature type="transmembrane region" description="Helical" evidence="8">
    <location>
        <begin position="283"/>
        <end position="307"/>
    </location>
</feature>
<feature type="transmembrane region" description="Helical" evidence="8">
    <location>
        <begin position="105"/>
        <end position="127"/>
    </location>
</feature>
<keyword evidence="11" id="KW-1185">Reference proteome</keyword>
<evidence type="ECO:0000313" key="10">
    <source>
        <dbReference type="EMBL" id="KAL0570179.1"/>
    </source>
</evidence>
<keyword evidence="5 8" id="KW-1133">Transmembrane helix</keyword>
<proteinExistence type="inferred from homology"/>
<evidence type="ECO:0000256" key="8">
    <source>
        <dbReference type="SAM" id="Phobius"/>
    </source>
</evidence>
<comment type="caution">
    <text evidence="10">The sequence shown here is derived from an EMBL/GenBank/DDBJ whole genome shotgun (WGS) entry which is preliminary data.</text>
</comment>
<dbReference type="Proteomes" id="UP001465976">
    <property type="component" value="Unassembled WGS sequence"/>
</dbReference>
<evidence type="ECO:0000259" key="9">
    <source>
        <dbReference type="PROSITE" id="PS50850"/>
    </source>
</evidence>
<reference evidence="10 11" key="1">
    <citation type="submission" date="2024-02" db="EMBL/GenBank/DDBJ databases">
        <title>A draft genome for the cacao thread blight pathogen Marasmius crinis-equi.</title>
        <authorList>
            <person name="Cohen S.P."/>
            <person name="Baruah I.K."/>
            <person name="Amoako-Attah I."/>
            <person name="Bukari Y."/>
            <person name="Meinhardt L.W."/>
            <person name="Bailey B.A."/>
        </authorList>
    </citation>
    <scope>NUCLEOTIDE SEQUENCE [LARGE SCALE GENOMIC DNA]</scope>
    <source>
        <strain evidence="10 11">GH-76</strain>
    </source>
</reference>
<dbReference type="PROSITE" id="PS50850">
    <property type="entry name" value="MFS"/>
    <property type="match status" value="1"/>
</dbReference>
<dbReference type="PANTHER" id="PTHR23514">
    <property type="entry name" value="BYPASS OF STOP CODON PROTEIN 6"/>
    <property type="match status" value="1"/>
</dbReference>